<sequence length="257" mass="28144">MPALANLDLDALNSATKYPSILTYHELDPRSGGLLETATAFSGDVILTEKIDGTNARIITLPGGDYFLGSREELLYARGDRIWNPKLGIVEALRPLAERISAPADGIRVYYLEVYGGNKITAASKQYTGGTTLGHRLFDVAEIDAATLELPQARIASWRDGGGQYFHTEDELTETASEEEIEMAPRLARVAASELPTGIDEMQAFLTHHLSKTLVALDPDAGGRPEGIVLRTTDRSVIAKARYQNYARTLQLRAKRN</sequence>
<accession>G2GA07</accession>
<dbReference type="Pfam" id="PF09414">
    <property type="entry name" value="RNA_ligase"/>
    <property type="match status" value="1"/>
</dbReference>
<protein>
    <recommendedName>
        <fullName evidence="1">RNA ligase domain-containing protein</fullName>
    </recommendedName>
</protein>
<keyword evidence="3" id="KW-1185">Reference proteome</keyword>
<comment type="caution">
    <text evidence="2">The sequence shown here is derived from an EMBL/GenBank/DDBJ whole genome shotgun (WGS) entry which is preliminary data.</text>
</comment>
<evidence type="ECO:0000313" key="2">
    <source>
        <dbReference type="EMBL" id="EGX59718.1"/>
    </source>
</evidence>
<dbReference type="SUPFAM" id="SSF56091">
    <property type="entry name" value="DNA ligase/mRNA capping enzyme, catalytic domain"/>
    <property type="match status" value="1"/>
</dbReference>
<dbReference type="Proteomes" id="UP000004217">
    <property type="component" value="Unassembled WGS sequence"/>
</dbReference>
<dbReference type="RefSeq" id="WP_007494485.1">
    <property type="nucleotide sequence ID" value="NZ_AGBF01000026.1"/>
</dbReference>
<feature type="domain" description="RNA ligase" evidence="1">
    <location>
        <begin position="44"/>
        <end position="241"/>
    </location>
</feature>
<name>G2GA07_9ACTN</name>
<dbReference type="EMBL" id="AGBF01000026">
    <property type="protein sequence ID" value="EGX59718.1"/>
    <property type="molecule type" value="Genomic_DNA"/>
</dbReference>
<evidence type="ECO:0000259" key="1">
    <source>
        <dbReference type="Pfam" id="PF09414"/>
    </source>
</evidence>
<reference evidence="2 3" key="1">
    <citation type="submission" date="2011-08" db="EMBL/GenBank/DDBJ databases">
        <authorList>
            <person name="Lin Y."/>
            <person name="Hao X."/>
            <person name="Johnstone L."/>
            <person name="Miller S.J."/>
            <person name="Wei G."/>
            <person name="Rensing C."/>
        </authorList>
    </citation>
    <scope>NUCLEOTIDE SEQUENCE [LARGE SCALE GENOMIC DNA]</scope>
    <source>
        <strain evidence="2 3">K42</strain>
    </source>
</reference>
<dbReference type="PATRIC" id="fig|700597.3.peg.2277"/>
<proteinExistence type="predicted"/>
<dbReference type="InterPro" id="IPR021122">
    <property type="entry name" value="RNA_ligase_dom_REL/Rnl2"/>
</dbReference>
<dbReference type="AlphaFoldDB" id="G2GA07"/>
<evidence type="ECO:0000313" key="3">
    <source>
        <dbReference type="Proteomes" id="UP000004217"/>
    </source>
</evidence>
<dbReference type="OrthoDB" id="5493578at2"/>
<organism evidence="2 3">
    <name type="scientific">Streptomyces zinciresistens K42</name>
    <dbReference type="NCBI Taxonomy" id="700597"/>
    <lineage>
        <taxon>Bacteria</taxon>
        <taxon>Bacillati</taxon>
        <taxon>Actinomycetota</taxon>
        <taxon>Actinomycetes</taxon>
        <taxon>Kitasatosporales</taxon>
        <taxon>Streptomycetaceae</taxon>
        <taxon>Streptomyces</taxon>
    </lineage>
</organism>
<dbReference type="Gene3D" id="3.30.470.30">
    <property type="entry name" value="DNA ligase/mRNA capping enzyme"/>
    <property type="match status" value="1"/>
</dbReference>
<gene>
    <name evidence="2" type="ORF">SZN_11638</name>
</gene>